<dbReference type="Proteomes" id="UP000196531">
    <property type="component" value="Unassembled WGS sequence"/>
</dbReference>
<evidence type="ECO:0000256" key="3">
    <source>
        <dbReference type="ARBA" id="ARBA00022777"/>
    </source>
</evidence>
<evidence type="ECO:0000256" key="2">
    <source>
        <dbReference type="ARBA" id="ARBA00022679"/>
    </source>
</evidence>
<dbReference type="InterPro" id="IPR052700">
    <property type="entry name" value="Carb_kinase_PfkB-like"/>
</dbReference>
<evidence type="ECO:0000256" key="1">
    <source>
        <dbReference type="ARBA" id="ARBA00010688"/>
    </source>
</evidence>
<evidence type="ECO:0000259" key="4">
    <source>
        <dbReference type="Pfam" id="PF00294"/>
    </source>
</evidence>
<evidence type="ECO:0000313" key="5">
    <source>
        <dbReference type="EMBL" id="OUR95320.1"/>
    </source>
</evidence>
<organism evidence="5 6">
    <name type="scientific">Halobacteriovorax marinus</name>
    <dbReference type="NCBI Taxonomy" id="97084"/>
    <lineage>
        <taxon>Bacteria</taxon>
        <taxon>Pseudomonadati</taxon>
        <taxon>Bdellovibrionota</taxon>
        <taxon>Bacteriovoracia</taxon>
        <taxon>Bacteriovoracales</taxon>
        <taxon>Halobacteriovoraceae</taxon>
        <taxon>Halobacteriovorax</taxon>
    </lineage>
</organism>
<name>A0A1Y5F9U1_9BACT</name>
<dbReference type="InterPro" id="IPR002173">
    <property type="entry name" value="Carboh/pur_kinase_PfkB_CS"/>
</dbReference>
<dbReference type="GO" id="GO:0016301">
    <property type="term" value="F:kinase activity"/>
    <property type="evidence" value="ECO:0007669"/>
    <property type="project" value="UniProtKB-KW"/>
</dbReference>
<dbReference type="CDD" id="cd01168">
    <property type="entry name" value="adenosine_kinase"/>
    <property type="match status" value="1"/>
</dbReference>
<dbReference type="Gene3D" id="3.40.1190.20">
    <property type="match status" value="1"/>
</dbReference>
<dbReference type="PANTHER" id="PTHR43320:SF3">
    <property type="entry name" value="CARBOHYDRATE KINASE PFKB DOMAIN-CONTAINING PROTEIN"/>
    <property type="match status" value="1"/>
</dbReference>
<dbReference type="SUPFAM" id="SSF53613">
    <property type="entry name" value="Ribokinase-like"/>
    <property type="match status" value="1"/>
</dbReference>
<dbReference type="Pfam" id="PF00294">
    <property type="entry name" value="PfkB"/>
    <property type="match status" value="1"/>
</dbReference>
<gene>
    <name evidence="5" type="ORF">A9Q84_15900</name>
</gene>
<protein>
    <submittedName>
        <fullName evidence="5">Adenosine kinase</fullName>
    </submittedName>
</protein>
<dbReference type="Gene3D" id="3.30.1110.10">
    <property type="match status" value="1"/>
</dbReference>
<reference evidence="6" key="1">
    <citation type="journal article" date="2017" name="Proc. Natl. Acad. Sci. U.S.A.">
        <title>Simulation of Deepwater Horizon oil plume reveals substrate specialization within a complex community of hydrocarbon-degraders.</title>
        <authorList>
            <person name="Hu P."/>
            <person name="Dubinsky E.A."/>
            <person name="Probst A.J."/>
            <person name="Wang J."/>
            <person name="Sieber C.M.K."/>
            <person name="Tom L.M."/>
            <person name="Gardinali P."/>
            <person name="Banfield J.F."/>
            <person name="Atlas R.M."/>
            <person name="Andersen G.L."/>
        </authorList>
    </citation>
    <scope>NUCLEOTIDE SEQUENCE [LARGE SCALE GENOMIC DNA]</scope>
</reference>
<dbReference type="EMBL" id="MAAO01000008">
    <property type="protein sequence ID" value="OUR95320.1"/>
    <property type="molecule type" value="Genomic_DNA"/>
</dbReference>
<dbReference type="PANTHER" id="PTHR43320">
    <property type="entry name" value="SUGAR KINASE"/>
    <property type="match status" value="1"/>
</dbReference>
<proteinExistence type="inferred from homology"/>
<accession>A0A1Y5F9U1</accession>
<keyword evidence="2" id="KW-0808">Transferase</keyword>
<dbReference type="InterPro" id="IPR011611">
    <property type="entry name" value="PfkB_dom"/>
</dbReference>
<feature type="domain" description="Carbohydrate kinase PfkB" evidence="4">
    <location>
        <begin position="51"/>
        <end position="318"/>
    </location>
</feature>
<keyword evidence="3 5" id="KW-0418">Kinase</keyword>
<comment type="similarity">
    <text evidence="1">Belongs to the carbohydrate kinase PfkB family.</text>
</comment>
<dbReference type="AlphaFoldDB" id="A0A1Y5F9U1"/>
<evidence type="ECO:0000313" key="6">
    <source>
        <dbReference type="Proteomes" id="UP000196531"/>
    </source>
</evidence>
<comment type="caution">
    <text evidence="5">The sequence shown here is derived from an EMBL/GenBank/DDBJ whole genome shotgun (WGS) entry which is preliminary data.</text>
</comment>
<dbReference type="PROSITE" id="PS00584">
    <property type="entry name" value="PFKB_KINASES_2"/>
    <property type="match status" value="1"/>
</dbReference>
<sequence>MKKNHVYGIGNALVDMEFEVEPSYLEKMKVEKGLMTLVDQNRQSELLNHLEGITHSRSCGGSAANTIIAVSQFGAKSFYSCKVANDEVGEFYYKDLIGNGVSTNMGEKREEGVTGKCMVFVTPDADRTMNSFLGITETFSENELVESELTDSEWLYMEGYLVTSPTGKAAAIKARDIAQANGVKTALTFSDPGIVGFFKDGFKEMIGDKKLDLLFCNESEAMSYTDSDNVDEAATKLKKLAKSFAITLGPKGAIVFDGEREIEVETNTVSAVDTNGAGDLFAGAFLYGITNGLSYGEAGKLACRASSKLVTQFGARLKQEQVDDIKKELLS</sequence>
<dbReference type="InterPro" id="IPR029056">
    <property type="entry name" value="Ribokinase-like"/>
</dbReference>